<dbReference type="Gene3D" id="2.60.120.620">
    <property type="entry name" value="q2cbj1_9rhob like domain"/>
    <property type="match status" value="1"/>
</dbReference>
<dbReference type="KEGG" id="tps:THAPSDRAFT_1309"/>
<sequence length="509" mass="56042">MGERERRWITSIATSPITNRSLVAASDSFFYCTILPTAKTAVHPTNQPTSHKMKLPRVCTGIAIALVCTLGDCHPLERPISIINESGQRLELYWVGSNDEMVLQSPPNGMQKGQTLSLNSYVNHTFVLRELPSASGTCNEGTKYSSPSVSPVCKTRYITVNEHNDQVIHVKEDLQVEVEDSDTKAQTITSSIVSACRDKVKQRIIATDLNASEALDAFATCAQPLVARQIEESNKEIKAQADLRVELGEMWEEYTCSDYNLATTSPKSTYTWNYQGQDHTVGVLLDRDEAKIHYVKNFITPEECEAIEKAAAPKLHQATVADGSGGSHLQKSRKALQAGVRVPWEDEANGDPIAAVSRRLYTYINDATGYGIEEAGQEELMSIQYSGRGLNDTEPDRYMPHCDGQCDGLQFQDAGRVATMVMYCEAPEKGGATNFRNVGVHVVPEAGTAAFFSYLGSDGRTDNRLTEHSCCPVMEGDKKIAVQWLRLGVDAENPWDSFNTLNIKIGSEA</sequence>
<gene>
    <name evidence="7" type="ORF">THAPSDRAFT_1309</name>
</gene>
<dbReference type="AlphaFoldDB" id="B8BQK0"/>
<dbReference type="eggNOG" id="KOG1591">
    <property type="taxonomic scope" value="Eukaryota"/>
</dbReference>
<feature type="domain" description="Fe2OG dioxygenase" evidence="6">
    <location>
        <begin position="377"/>
        <end position="487"/>
    </location>
</feature>
<keyword evidence="4" id="KW-0560">Oxidoreductase</keyword>
<dbReference type="Pfam" id="PF13640">
    <property type="entry name" value="2OG-FeII_Oxy_3"/>
    <property type="match status" value="1"/>
</dbReference>
<organism evidence="7 8">
    <name type="scientific">Thalassiosira pseudonana</name>
    <name type="common">Marine diatom</name>
    <name type="synonym">Cyclotella nana</name>
    <dbReference type="NCBI Taxonomy" id="35128"/>
    <lineage>
        <taxon>Eukaryota</taxon>
        <taxon>Sar</taxon>
        <taxon>Stramenopiles</taxon>
        <taxon>Ochrophyta</taxon>
        <taxon>Bacillariophyta</taxon>
        <taxon>Coscinodiscophyceae</taxon>
        <taxon>Thalassiosirophycidae</taxon>
        <taxon>Thalassiosirales</taxon>
        <taxon>Thalassiosiraceae</taxon>
        <taxon>Thalassiosira</taxon>
    </lineage>
</organism>
<keyword evidence="8" id="KW-1185">Reference proteome</keyword>
<dbReference type="EMBL" id="CM000638">
    <property type="protein sequence ID" value="EED95797.1"/>
    <property type="molecule type" value="Genomic_DNA"/>
</dbReference>
<comment type="cofactor">
    <cofactor evidence="1">
        <name>L-ascorbate</name>
        <dbReference type="ChEBI" id="CHEBI:38290"/>
    </cofactor>
</comment>
<keyword evidence="5" id="KW-0408">Iron</keyword>
<dbReference type="PANTHER" id="PTHR10869">
    <property type="entry name" value="PROLYL 4-HYDROXYLASE ALPHA SUBUNIT"/>
    <property type="match status" value="1"/>
</dbReference>
<dbReference type="PANTHER" id="PTHR10869:SF226">
    <property type="entry name" value="PROLYL 4-HYDROXYLASE ALPHA SUBUNIT DOMAIN-CONTAINING PROTEIN"/>
    <property type="match status" value="1"/>
</dbReference>
<dbReference type="InterPro" id="IPR037140">
    <property type="entry name" value="VHL_beta_dom_sf"/>
</dbReference>
<dbReference type="InterPro" id="IPR005123">
    <property type="entry name" value="Oxoglu/Fe-dep_dioxygenase_dom"/>
</dbReference>
<reference evidence="7 8" key="1">
    <citation type="journal article" date="2004" name="Science">
        <title>The genome of the diatom Thalassiosira pseudonana: ecology, evolution, and metabolism.</title>
        <authorList>
            <person name="Armbrust E.V."/>
            <person name="Berges J.A."/>
            <person name="Bowler C."/>
            <person name="Green B.R."/>
            <person name="Martinez D."/>
            <person name="Putnam N.H."/>
            <person name="Zhou S."/>
            <person name="Allen A.E."/>
            <person name="Apt K.E."/>
            <person name="Bechner M."/>
            <person name="Brzezinski M.A."/>
            <person name="Chaal B.K."/>
            <person name="Chiovitti A."/>
            <person name="Davis A.K."/>
            <person name="Demarest M.S."/>
            <person name="Detter J.C."/>
            <person name="Glavina T."/>
            <person name="Goodstein D."/>
            <person name="Hadi M.Z."/>
            <person name="Hellsten U."/>
            <person name="Hildebrand M."/>
            <person name="Jenkins B.D."/>
            <person name="Jurka J."/>
            <person name="Kapitonov V.V."/>
            <person name="Kroger N."/>
            <person name="Lau W.W."/>
            <person name="Lane T.W."/>
            <person name="Larimer F.W."/>
            <person name="Lippmeier J.C."/>
            <person name="Lucas S."/>
            <person name="Medina M."/>
            <person name="Montsant A."/>
            <person name="Obornik M."/>
            <person name="Parker M.S."/>
            <person name="Palenik B."/>
            <person name="Pazour G.J."/>
            <person name="Richardson P.M."/>
            <person name="Rynearson T.A."/>
            <person name="Saito M.A."/>
            <person name="Schwartz D.C."/>
            <person name="Thamatrakoln K."/>
            <person name="Valentin K."/>
            <person name="Vardi A."/>
            <person name="Wilkerson F.P."/>
            <person name="Rokhsar D.S."/>
        </authorList>
    </citation>
    <scope>NUCLEOTIDE SEQUENCE [LARGE SCALE GENOMIC DNA]</scope>
    <source>
        <strain evidence="7 8">CCMP1335</strain>
    </source>
</reference>
<reference evidence="7 8" key="2">
    <citation type="journal article" date="2008" name="Nature">
        <title>The Phaeodactylum genome reveals the evolutionary history of diatom genomes.</title>
        <authorList>
            <person name="Bowler C."/>
            <person name="Allen A.E."/>
            <person name="Badger J.H."/>
            <person name="Grimwood J."/>
            <person name="Jabbari K."/>
            <person name="Kuo A."/>
            <person name="Maheswari U."/>
            <person name="Martens C."/>
            <person name="Maumus F."/>
            <person name="Otillar R.P."/>
            <person name="Rayko E."/>
            <person name="Salamov A."/>
            <person name="Vandepoele K."/>
            <person name="Beszteri B."/>
            <person name="Gruber A."/>
            <person name="Heijde M."/>
            <person name="Katinka M."/>
            <person name="Mock T."/>
            <person name="Valentin K."/>
            <person name="Verret F."/>
            <person name="Berges J.A."/>
            <person name="Brownlee C."/>
            <person name="Cadoret J.P."/>
            <person name="Chiovitti A."/>
            <person name="Choi C.J."/>
            <person name="Coesel S."/>
            <person name="De Martino A."/>
            <person name="Detter J.C."/>
            <person name="Durkin C."/>
            <person name="Falciatore A."/>
            <person name="Fournet J."/>
            <person name="Haruta M."/>
            <person name="Huysman M.J."/>
            <person name="Jenkins B.D."/>
            <person name="Jiroutova K."/>
            <person name="Jorgensen R.E."/>
            <person name="Joubert Y."/>
            <person name="Kaplan A."/>
            <person name="Kroger N."/>
            <person name="Kroth P.G."/>
            <person name="La Roche J."/>
            <person name="Lindquist E."/>
            <person name="Lommer M."/>
            <person name="Martin-Jezequel V."/>
            <person name="Lopez P.J."/>
            <person name="Lucas S."/>
            <person name="Mangogna M."/>
            <person name="McGinnis K."/>
            <person name="Medlin L.K."/>
            <person name="Montsant A."/>
            <person name="Oudot-Le Secq M.P."/>
            <person name="Napoli C."/>
            <person name="Obornik M."/>
            <person name="Parker M.S."/>
            <person name="Petit J.L."/>
            <person name="Porcel B.M."/>
            <person name="Poulsen N."/>
            <person name="Robison M."/>
            <person name="Rychlewski L."/>
            <person name="Rynearson T.A."/>
            <person name="Schmutz J."/>
            <person name="Shapiro H."/>
            <person name="Siaut M."/>
            <person name="Stanley M."/>
            <person name="Sussman M.R."/>
            <person name="Taylor A.R."/>
            <person name="Vardi A."/>
            <person name="von Dassow P."/>
            <person name="Vyverman W."/>
            <person name="Willis A."/>
            <person name="Wyrwicz L.S."/>
            <person name="Rokhsar D.S."/>
            <person name="Weissenbach J."/>
            <person name="Armbrust E.V."/>
            <person name="Green B.R."/>
            <person name="Van de Peer Y."/>
            <person name="Grigoriev I.V."/>
        </authorList>
    </citation>
    <scope>NUCLEOTIDE SEQUENCE [LARGE SCALE GENOMIC DNA]</scope>
    <source>
        <strain evidence="7 8">CCMP1335</strain>
    </source>
</reference>
<evidence type="ECO:0000256" key="3">
    <source>
        <dbReference type="ARBA" id="ARBA00022964"/>
    </source>
</evidence>
<proteinExistence type="predicted"/>
<evidence type="ECO:0000313" key="7">
    <source>
        <dbReference type="EMBL" id="EED95797.1"/>
    </source>
</evidence>
<evidence type="ECO:0000256" key="4">
    <source>
        <dbReference type="ARBA" id="ARBA00023002"/>
    </source>
</evidence>
<dbReference type="InterPro" id="IPR044862">
    <property type="entry name" value="Pro_4_hyd_alph_FE2OG_OXY"/>
</dbReference>
<keyword evidence="2" id="KW-0479">Metal-binding</keyword>
<dbReference type="RefSeq" id="XP_002286156.1">
    <property type="nucleotide sequence ID" value="XM_002286120.1"/>
</dbReference>
<dbReference type="InParanoid" id="B8BQK0"/>
<evidence type="ECO:0000256" key="5">
    <source>
        <dbReference type="ARBA" id="ARBA00023004"/>
    </source>
</evidence>
<keyword evidence="3" id="KW-0223">Dioxygenase</keyword>
<evidence type="ECO:0000256" key="2">
    <source>
        <dbReference type="ARBA" id="ARBA00022723"/>
    </source>
</evidence>
<evidence type="ECO:0000313" key="8">
    <source>
        <dbReference type="Proteomes" id="UP000001449"/>
    </source>
</evidence>
<dbReference type="FunFam" id="2.60.120.620:FF:000075">
    <property type="entry name" value="Predicted protein"/>
    <property type="match status" value="1"/>
</dbReference>
<dbReference type="GO" id="GO:0004656">
    <property type="term" value="F:procollagen-proline 4-dioxygenase activity"/>
    <property type="evidence" value="ECO:0000318"/>
    <property type="project" value="GO_Central"/>
</dbReference>
<evidence type="ECO:0000256" key="1">
    <source>
        <dbReference type="ARBA" id="ARBA00001961"/>
    </source>
</evidence>
<dbReference type="GO" id="GO:0031418">
    <property type="term" value="F:L-ascorbic acid binding"/>
    <property type="evidence" value="ECO:0007669"/>
    <property type="project" value="InterPro"/>
</dbReference>
<name>B8BQK0_THAPS</name>
<dbReference type="HOGENOM" id="CLU_052585_0_0_1"/>
<dbReference type="SMART" id="SM00702">
    <property type="entry name" value="P4Hc"/>
    <property type="match status" value="1"/>
</dbReference>
<dbReference type="PROSITE" id="PS51471">
    <property type="entry name" value="FE2OG_OXY"/>
    <property type="match status" value="1"/>
</dbReference>
<accession>B8BQK0</accession>
<evidence type="ECO:0000259" key="6">
    <source>
        <dbReference type="PROSITE" id="PS51471"/>
    </source>
</evidence>
<dbReference type="Gene3D" id="2.60.40.780">
    <property type="entry name" value="von Hippel-Lindau disease tumour suppressor, beta domain"/>
    <property type="match status" value="1"/>
</dbReference>
<dbReference type="Proteomes" id="UP000001449">
    <property type="component" value="Chromosome 1"/>
</dbReference>
<dbReference type="InterPro" id="IPR006620">
    <property type="entry name" value="Pro_4_hyd_alph"/>
</dbReference>
<dbReference type="GeneID" id="7451423"/>
<protein>
    <recommendedName>
        <fullName evidence="6">Fe2OG dioxygenase domain-containing protein</fullName>
    </recommendedName>
</protein>
<dbReference type="PaxDb" id="35128-Thaps1309"/>
<dbReference type="OMA" id="CADPEME"/>
<dbReference type="GO" id="GO:0005506">
    <property type="term" value="F:iron ion binding"/>
    <property type="evidence" value="ECO:0007669"/>
    <property type="project" value="InterPro"/>
</dbReference>
<dbReference type="InterPro" id="IPR045054">
    <property type="entry name" value="P4HA-like"/>
</dbReference>
<dbReference type="GO" id="GO:0005783">
    <property type="term" value="C:endoplasmic reticulum"/>
    <property type="evidence" value="ECO:0000318"/>
    <property type="project" value="GO_Central"/>
</dbReference>